<sequence length="298" mass="34898">MRQPKEPNQEDCCNSGCNPCIFDVYAKHIKLYKKFLEHGENFSEPVVENAISQLEYSAFVVADNINLCESHTLLTFKKKVEDDKKLKWRPGQHFLFKFNDQNNGCTRAYTPVNVKARMSDGNFDFAIIIKRYENGLVSNFLSCLNKGDETLWRGPYGSYEITENKFSRIIMLAQGTGIAPFMSIIEEILNNEENMTKILLLYCSHSIDTILFRDELYKFKSFWNFSYDVFVSNISDKFVKYKYQEPIKNIKLTNEILDQYKPLPQKDQFLLCGSQKFMENYKLWLLGKNIAQEDIILF</sequence>
<keyword evidence="5 8" id="KW-0560">Oxidoreductase</keyword>
<feature type="binding site" evidence="7">
    <location>
        <position position="138"/>
    </location>
    <ligand>
        <name>FAD</name>
        <dbReference type="ChEBI" id="CHEBI:57692"/>
    </ligand>
</feature>
<feature type="binding site" evidence="7">
    <location>
        <position position="107"/>
    </location>
    <ligand>
        <name>FAD</name>
        <dbReference type="ChEBI" id="CHEBI:57692"/>
    </ligand>
</feature>
<dbReference type="PRINTS" id="PR00371">
    <property type="entry name" value="FPNCR"/>
</dbReference>
<evidence type="ECO:0000256" key="4">
    <source>
        <dbReference type="ARBA" id="ARBA00022827"/>
    </source>
</evidence>
<dbReference type="PANTHER" id="PTHR19370:SF184">
    <property type="entry name" value="NADH-CYTOCHROME B5 REDUCTASE-LIKE"/>
    <property type="match status" value="1"/>
</dbReference>
<dbReference type="Gene3D" id="2.40.30.10">
    <property type="entry name" value="Translation factors"/>
    <property type="match status" value="1"/>
</dbReference>
<dbReference type="InterPro" id="IPR001834">
    <property type="entry name" value="CBR-like"/>
</dbReference>
<dbReference type="PROSITE" id="PS51384">
    <property type="entry name" value="FAD_FR"/>
    <property type="match status" value="1"/>
</dbReference>
<dbReference type="Proteomes" id="UP000791440">
    <property type="component" value="Unassembled WGS sequence"/>
</dbReference>
<dbReference type="PANTHER" id="PTHR19370">
    <property type="entry name" value="NADH-CYTOCHROME B5 REDUCTASE"/>
    <property type="match status" value="1"/>
</dbReference>
<comment type="similarity">
    <text evidence="2 8">Belongs to the flavoprotein pyridine nucleotide cytochrome reductase family.</text>
</comment>
<dbReference type="Pfam" id="PF09791">
    <property type="entry name" value="Oxidored-like"/>
    <property type="match status" value="1"/>
</dbReference>
<gene>
    <name evidence="10" type="ORF">O3G_MSEX009724</name>
</gene>
<dbReference type="InterPro" id="IPR019180">
    <property type="entry name" value="Oxidoreductase-like_N"/>
</dbReference>
<dbReference type="SUPFAM" id="SSF52343">
    <property type="entry name" value="Ferredoxin reductase-like, C-terminal NADP-linked domain"/>
    <property type="match status" value="1"/>
</dbReference>
<dbReference type="EMBL" id="JH668512">
    <property type="protein sequence ID" value="KAG6456442.1"/>
    <property type="molecule type" value="Genomic_DNA"/>
</dbReference>
<evidence type="ECO:0000313" key="11">
    <source>
        <dbReference type="Proteomes" id="UP000791440"/>
    </source>
</evidence>
<dbReference type="InterPro" id="IPR017938">
    <property type="entry name" value="Riboflavin_synthase-like_b-brl"/>
</dbReference>
<evidence type="ECO:0000256" key="3">
    <source>
        <dbReference type="ARBA" id="ARBA00022630"/>
    </source>
</evidence>
<keyword evidence="6 8" id="KW-0520">NAD</keyword>
<dbReference type="Pfam" id="PF00175">
    <property type="entry name" value="NAD_binding_1"/>
    <property type="match status" value="1"/>
</dbReference>
<dbReference type="Pfam" id="PF00970">
    <property type="entry name" value="FAD_binding_6"/>
    <property type="match status" value="1"/>
</dbReference>
<evidence type="ECO:0000259" key="9">
    <source>
        <dbReference type="PROSITE" id="PS51384"/>
    </source>
</evidence>
<feature type="binding site" evidence="7">
    <location>
        <position position="128"/>
    </location>
    <ligand>
        <name>FAD</name>
        <dbReference type="ChEBI" id="CHEBI:57692"/>
    </ligand>
</feature>
<protein>
    <recommendedName>
        <fullName evidence="8">NADH-cytochrome b5 reductase</fullName>
        <ecNumber evidence="8">1.6.2.2</ecNumber>
    </recommendedName>
</protein>
<dbReference type="InterPro" id="IPR001709">
    <property type="entry name" value="Flavoprot_Pyr_Nucl_cyt_Rdtase"/>
</dbReference>
<comment type="catalytic activity">
    <reaction evidence="8">
        <text>2 Fe(III)-[cytochrome b5] + NADH = 2 Fe(II)-[cytochrome b5] + NAD(+) + H(+)</text>
        <dbReference type="Rhea" id="RHEA:46680"/>
        <dbReference type="Rhea" id="RHEA-COMP:10438"/>
        <dbReference type="Rhea" id="RHEA-COMP:10439"/>
        <dbReference type="ChEBI" id="CHEBI:15378"/>
        <dbReference type="ChEBI" id="CHEBI:29033"/>
        <dbReference type="ChEBI" id="CHEBI:29034"/>
        <dbReference type="ChEBI" id="CHEBI:57540"/>
        <dbReference type="ChEBI" id="CHEBI:57945"/>
        <dbReference type="EC" id="1.6.2.2"/>
    </reaction>
</comment>
<feature type="binding site" evidence="7">
    <location>
        <position position="130"/>
    </location>
    <ligand>
        <name>FAD</name>
        <dbReference type="ChEBI" id="CHEBI:57692"/>
    </ligand>
</feature>
<keyword evidence="3 7" id="KW-0285">Flavoprotein</keyword>
<keyword evidence="11" id="KW-1185">Reference proteome</keyword>
<dbReference type="OrthoDB" id="432685at2759"/>
<dbReference type="PRINTS" id="PR00406">
    <property type="entry name" value="CYTB5RDTASE"/>
</dbReference>
<feature type="binding site" evidence="7">
    <location>
        <position position="109"/>
    </location>
    <ligand>
        <name>FAD</name>
        <dbReference type="ChEBI" id="CHEBI:57692"/>
    </ligand>
</feature>
<keyword evidence="4 7" id="KW-0274">FAD</keyword>
<dbReference type="CDD" id="cd06183">
    <property type="entry name" value="cyt_b5_reduct_like"/>
    <property type="match status" value="1"/>
</dbReference>
<dbReference type="InterPro" id="IPR008333">
    <property type="entry name" value="Cbr1-like_FAD-bd_dom"/>
</dbReference>
<feature type="binding site" evidence="7">
    <location>
        <position position="137"/>
    </location>
    <ligand>
        <name>FAD</name>
        <dbReference type="ChEBI" id="CHEBI:57692"/>
    </ligand>
</feature>
<dbReference type="EC" id="1.6.2.2" evidence="8"/>
<dbReference type="InterPro" id="IPR001433">
    <property type="entry name" value="OxRdtase_FAD/NAD-bd"/>
</dbReference>
<reference evidence="10" key="2">
    <citation type="submission" date="2020-12" db="EMBL/GenBank/DDBJ databases">
        <authorList>
            <person name="Kanost M."/>
        </authorList>
    </citation>
    <scope>NUCLEOTIDE SEQUENCE</scope>
</reference>
<dbReference type="Gene3D" id="3.40.50.80">
    <property type="entry name" value="Nucleotide-binding domain of ferredoxin-NADP reductase (FNR) module"/>
    <property type="match status" value="1"/>
</dbReference>
<evidence type="ECO:0000256" key="2">
    <source>
        <dbReference type="ARBA" id="ARBA00006105"/>
    </source>
</evidence>
<name>A0A922CS78_MANSE</name>
<dbReference type="SUPFAM" id="SSF63380">
    <property type="entry name" value="Riboflavin synthase domain-like"/>
    <property type="match status" value="1"/>
</dbReference>
<evidence type="ECO:0000313" key="10">
    <source>
        <dbReference type="EMBL" id="KAG6456442.1"/>
    </source>
</evidence>
<proteinExistence type="inferred from homology"/>
<dbReference type="InterPro" id="IPR017927">
    <property type="entry name" value="FAD-bd_FR_type"/>
</dbReference>
<comment type="caution">
    <text evidence="10">The sequence shown here is derived from an EMBL/GenBank/DDBJ whole genome shotgun (WGS) entry which is preliminary data.</text>
</comment>
<evidence type="ECO:0000256" key="8">
    <source>
        <dbReference type="RuleBase" id="RU361226"/>
    </source>
</evidence>
<dbReference type="AlphaFoldDB" id="A0A922CS78"/>
<comment type="cofactor">
    <cofactor evidence="1 7 8">
        <name>FAD</name>
        <dbReference type="ChEBI" id="CHEBI:57692"/>
    </cofactor>
</comment>
<dbReference type="GO" id="GO:0090524">
    <property type="term" value="F:cytochrome-b5 reductase activity, acting on NADH"/>
    <property type="evidence" value="ECO:0007669"/>
    <property type="project" value="UniProtKB-EC"/>
</dbReference>
<organism evidence="10 11">
    <name type="scientific">Manduca sexta</name>
    <name type="common">Tobacco hawkmoth</name>
    <name type="synonym">Tobacco hornworm</name>
    <dbReference type="NCBI Taxonomy" id="7130"/>
    <lineage>
        <taxon>Eukaryota</taxon>
        <taxon>Metazoa</taxon>
        <taxon>Ecdysozoa</taxon>
        <taxon>Arthropoda</taxon>
        <taxon>Hexapoda</taxon>
        <taxon>Insecta</taxon>
        <taxon>Pterygota</taxon>
        <taxon>Neoptera</taxon>
        <taxon>Endopterygota</taxon>
        <taxon>Lepidoptera</taxon>
        <taxon>Glossata</taxon>
        <taxon>Ditrysia</taxon>
        <taxon>Bombycoidea</taxon>
        <taxon>Sphingidae</taxon>
        <taxon>Sphinginae</taxon>
        <taxon>Sphingini</taxon>
        <taxon>Manduca</taxon>
    </lineage>
</organism>
<evidence type="ECO:0000256" key="7">
    <source>
        <dbReference type="PIRSR" id="PIRSR601834-1"/>
    </source>
</evidence>
<evidence type="ECO:0000256" key="5">
    <source>
        <dbReference type="ARBA" id="ARBA00023002"/>
    </source>
</evidence>
<reference evidence="10" key="1">
    <citation type="journal article" date="2016" name="Insect Biochem. Mol. Biol.">
        <title>Multifaceted biological insights from a draft genome sequence of the tobacco hornworm moth, Manduca sexta.</title>
        <authorList>
            <person name="Kanost M.R."/>
            <person name="Arrese E.L."/>
            <person name="Cao X."/>
            <person name="Chen Y.R."/>
            <person name="Chellapilla S."/>
            <person name="Goldsmith M.R."/>
            <person name="Grosse-Wilde E."/>
            <person name="Heckel D.G."/>
            <person name="Herndon N."/>
            <person name="Jiang H."/>
            <person name="Papanicolaou A."/>
            <person name="Qu J."/>
            <person name="Soulages J.L."/>
            <person name="Vogel H."/>
            <person name="Walters J."/>
            <person name="Waterhouse R.M."/>
            <person name="Ahn S.J."/>
            <person name="Almeida F.C."/>
            <person name="An C."/>
            <person name="Aqrawi P."/>
            <person name="Bretschneider A."/>
            <person name="Bryant W.B."/>
            <person name="Bucks S."/>
            <person name="Chao H."/>
            <person name="Chevignon G."/>
            <person name="Christen J.M."/>
            <person name="Clarke D.F."/>
            <person name="Dittmer N.T."/>
            <person name="Ferguson L.C.F."/>
            <person name="Garavelou S."/>
            <person name="Gordon K.H.J."/>
            <person name="Gunaratna R.T."/>
            <person name="Han Y."/>
            <person name="Hauser F."/>
            <person name="He Y."/>
            <person name="Heidel-Fischer H."/>
            <person name="Hirsh A."/>
            <person name="Hu Y."/>
            <person name="Jiang H."/>
            <person name="Kalra D."/>
            <person name="Klinner C."/>
            <person name="Konig C."/>
            <person name="Kovar C."/>
            <person name="Kroll A.R."/>
            <person name="Kuwar S.S."/>
            <person name="Lee S.L."/>
            <person name="Lehman R."/>
            <person name="Li K."/>
            <person name="Li Z."/>
            <person name="Liang H."/>
            <person name="Lovelace S."/>
            <person name="Lu Z."/>
            <person name="Mansfield J.H."/>
            <person name="McCulloch K.J."/>
            <person name="Mathew T."/>
            <person name="Morton B."/>
            <person name="Muzny D.M."/>
            <person name="Neunemann D."/>
            <person name="Ongeri F."/>
            <person name="Pauchet Y."/>
            <person name="Pu L.L."/>
            <person name="Pyrousis I."/>
            <person name="Rao X.J."/>
            <person name="Redding A."/>
            <person name="Roesel C."/>
            <person name="Sanchez-Gracia A."/>
            <person name="Schaack S."/>
            <person name="Shukla A."/>
            <person name="Tetreau G."/>
            <person name="Wang Y."/>
            <person name="Xiong G.H."/>
            <person name="Traut W."/>
            <person name="Walsh T.K."/>
            <person name="Worley K.C."/>
            <person name="Wu D."/>
            <person name="Wu W."/>
            <person name="Wu Y.Q."/>
            <person name="Zhang X."/>
            <person name="Zou Z."/>
            <person name="Zucker H."/>
            <person name="Briscoe A.D."/>
            <person name="Burmester T."/>
            <person name="Clem R.J."/>
            <person name="Feyereisen R."/>
            <person name="Grimmelikhuijzen C.J.P."/>
            <person name="Hamodrakas S.J."/>
            <person name="Hansson B.S."/>
            <person name="Huguet E."/>
            <person name="Jermiin L.S."/>
            <person name="Lan Q."/>
            <person name="Lehman H.K."/>
            <person name="Lorenzen M."/>
            <person name="Merzendorfer H."/>
            <person name="Michalopoulos I."/>
            <person name="Morton D.B."/>
            <person name="Muthukrishnan S."/>
            <person name="Oakeshott J.G."/>
            <person name="Palmer W."/>
            <person name="Park Y."/>
            <person name="Passarelli A.L."/>
            <person name="Rozas J."/>
            <person name="Schwartz L.M."/>
            <person name="Smith W."/>
            <person name="Southgate A."/>
            <person name="Vilcinskas A."/>
            <person name="Vogt R."/>
            <person name="Wang P."/>
            <person name="Werren J."/>
            <person name="Yu X.Q."/>
            <person name="Zhou J.J."/>
            <person name="Brown S.J."/>
            <person name="Scherer S.E."/>
            <person name="Richards S."/>
            <person name="Blissard G.W."/>
        </authorList>
    </citation>
    <scope>NUCLEOTIDE SEQUENCE</scope>
</reference>
<feature type="domain" description="FAD-binding FR-type" evidence="9">
    <location>
        <begin position="54"/>
        <end position="162"/>
    </location>
</feature>
<accession>A0A922CS78</accession>
<dbReference type="InterPro" id="IPR039261">
    <property type="entry name" value="FNR_nucleotide-bd"/>
</dbReference>
<evidence type="ECO:0000256" key="6">
    <source>
        <dbReference type="ARBA" id="ARBA00023027"/>
    </source>
</evidence>
<evidence type="ECO:0000256" key="1">
    <source>
        <dbReference type="ARBA" id="ARBA00001974"/>
    </source>
</evidence>